<name>A0A328E2C0_9ASTE</name>
<dbReference type="FunFam" id="2.20.110.10:FF:000015">
    <property type="entry name" value="Phosphatidylinositol 4-phosphate 5-kinase"/>
    <property type="match status" value="1"/>
</dbReference>
<dbReference type="InterPro" id="IPR027483">
    <property type="entry name" value="PInositol-4-P-4/5-kinase_C_sf"/>
</dbReference>
<protein>
    <recommendedName>
        <fullName evidence="6">Phosphatidylinositol 4-phosphate 5-kinase</fullName>
        <ecNumber evidence="6">2.7.1.68</ecNumber>
    </recommendedName>
</protein>
<accession>A0A328E2C0</accession>
<sequence length="754" mass="84262">MREISVSFCADSVAKKTVLRAKGEEENVDVVILPPFAAAEQESAFTGAASERVLPNGDLYTGTFVGNRPHGNGKYLWSDGCMYEGQWRRGTASGKGKFSWPSGATYEGEFRAGSMEGQGTFIGADGDTYRGRWLADRKHGFGEKRYANGDLYVGSWRCNLQDGEGRYVWSNGNEYIGEWKNGVMSGKGVLIWANEKRYEGDWEDGNPKGNGVFTWPDGRISYAAGDNSSSCQEFSSSCHGRRGSSVSWTNASDRNLNVPRICIWESEGEAGDITCDIVDPVEASSVLYIQRNEDEGSSESSEGDYSLELRKSPCQSEGVEMKKPGQIISKGHKNYDLVVSLQLGIRYSVEKHGPIGRELRSSDFDPYEKFWTRFPPEGSKCTPVHHAPDFKWKDYCPVVFKRLRDLFGIDSTDYVAALCSNDALREMSSPGKSGSIFYLTQDDRFIIKTVKKSEVKVLVRMLPSYYKHVSQYKNSLVTRFFGAHCVKPAGCPKTRFIVMGNMFYSKYRIHRRFDVKGSSYGRSTDKPEGHVDETTTLKDLDLNLVFHLQRPRFEELISQINRDCQFLEAENIMDYSLLIGVHFCNNSSSNGTSGGLSPDDCFEMRDAREYSVLDSMLLEELIVNTEQKALGSNLPARASHTSRINHDTNTTGCKTCAQHGTTNKETPSSSSSSNVLLYLGIIDILQDYDISKKLEHAYKSFQVDSTSISAVDPKLYSKRFRYFINSIFSDEGDDDLSSPFIIINNGNGGNDKTC</sequence>
<evidence type="ECO:0000313" key="9">
    <source>
        <dbReference type="Proteomes" id="UP000249390"/>
    </source>
</evidence>
<dbReference type="CDD" id="cd17302">
    <property type="entry name" value="PIPKc_AtPIP5K_like"/>
    <property type="match status" value="1"/>
</dbReference>
<dbReference type="Gene3D" id="3.30.800.10">
    <property type="entry name" value="Phosphatidylinositol Phosphate Kinase II Beta"/>
    <property type="match status" value="1"/>
</dbReference>
<dbReference type="InterPro" id="IPR027484">
    <property type="entry name" value="PInositol-4-P-5-kinase_N"/>
</dbReference>
<dbReference type="Pfam" id="PF01504">
    <property type="entry name" value="PIP5K"/>
    <property type="match status" value="1"/>
</dbReference>
<evidence type="ECO:0000256" key="5">
    <source>
        <dbReference type="ARBA" id="ARBA00022840"/>
    </source>
</evidence>
<dbReference type="SMART" id="SM00330">
    <property type="entry name" value="PIPKc"/>
    <property type="match status" value="1"/>
</dbReference>
<dbReference type="GO" id="GO:0016308">
    <property type="term" value="F:1-phosphatidylinositol-4-phosphate 5-kinase activity"/>
    <property type="evidence" value="ECO:0007669"/>
    <property type="project" value="UniProtKB-UniRule"/>
</dbReference>
<keyword evidence="5 6" id="KW-0067">ATP-binding</keyword>
<dbReference type="EC" id="2.7.1.68" evidence="6"/>
<comment type="caution">
    <text evidence="8">The sequence shown here is derived from an EMBL/GenBank/DDBJ whole genome shotgun (WGS) entry which is preliminary data.</text>
</comment>
<dbReference type="Gene3D" id="3.30.810.10">
    <property type="entry name" value="2-Layer Sandwich"/>
    <property type="match status" value="1"/>
</dbReference>
<proteinExistence type="predicted"/>
<dbReference type="GO" id="GO:0046854">
    <property type="term" value="P:phosphatidylinositol phosphate biosynthetic process"/>
    <property type="evidence" value="ECO:0007669"/>
    <property type="project" value="TreeGrafter"/>
</dbReference>
<dbReference type="Gene3D" id="2.20.110.10">
    <property type="entry name" value="Histone H3 K4-specific methyltransferase SET7/9 N-terminal domain"/>
    <property type="match status" value="4"/>
</dbReference>
<dbReference type="Proteomes" id="UP000249390">
    <property type="component" value="Unassembled WGS sequence"/>
</dbReference>
<organism evidence="8 9">
    <name type="scientific">Cuscuta australis</name>
    <dbReference type="NCBI Taxonomy" id="267555"/>
    <lineage>
        <taxon>Eukaryota</taxon>
        <taxon>Viridiplantae</taxon>
        <taxon>Streptophyta</taxon>
        <taxon>Embryophyta</taxon>
        <taxon>Tracheophyta</taxon>
        <taxon>Spermatophyta</taxon>
        <taxon>Magnoliopsida</taxon>
        <taxon>eudicotyledons</taxon>
        <taxon>Gunneridae</taxon>
        <taxon>Pentapetalae</taxon>
        <taxon>asterids</taxon>
        <taxon>lamiids</taxon>
        <taxon>Solanales</taxon>
        <taxon>Convolvulaceae</taxon>
        <taxon>Cuscuteae</taxon>
        <taxon>Cuscuta</taxon>
        <taxon>Cuscuta subgen. Grammica</taxon>
        <taxon>Cuscuta sect. Cleistogrammica</taxon>
    </lineage>
</organism>
<dbReference type="Pfam" id="PF02493">
    <property type="entry name" value="MORN"/>
    <property type="match status" value="7"/>
</dbReference>
<evidence type="ECO:0000256" key="1">
    <source>
        <dbReference type="ARBA" id="ARBA00022679"/>
    </source>
</evidence>
<evidence type="ECO:0000313" key="8">
    <source>
        <dbReference type="EMBL" id="RAL51566.1"/>
    </source>
</evidence>
<dbReference type="InterPro" id="IPR017163">
    <property type="entry name" value="PIno-4-P-5_kinase_pln"/>
</dbReference>
<dbReference type="SMART" id="SM00698">
    <property type="entry name" value="MORN"/>
    <property type="match status" value="7"/>
</dbReference>
<evidence type="ECO:0000256" key="4">
    <source>
        <dbReference type="ARBA" id="ARBA00022777"/>
    </source>
</evidence>
<dbReference type="SUPFAM" id="SSF82185">
    <property type="entry name" value="Histone H3 K4-specific methyltransferase SET7/9 N-terminal domain"/>
    <property type="match status" value="2"/>
</dbReference>
<keyword evidence="2" id="KW-0677">Repeat</keyword>
<dbReference type="PROSITE" id="PS51455">
    <property type="entry name" value="PIPK"/>
    <property type="match status" value="1"/>
</dbReference>
<dbReference type="InterPro" id="IPR002498">
    <property type="entry name" value="PInositol-4-P-4/5-kinase_core"/>
</dbReference>
<dbReference type="GO" id="GO:0005524">
    <property type="term" value="F:ATP binding"/>
    <property type="evidence" value="ECO:0007669"/>
    <property type="project" value="UniProtKB-UniRule"/>
</dbReference>
<evidence type="ECO:0000256" key="3">
    <source>
        <dbReference type="ARBA" id="ARBA00022741"/>
    </source>
</evidence>
<evidence type="ECO:0000256" key="2">
    <source>
        <dbReference type="ARBA" id="ARBA00022737"/>
    </source>
</evidence>
<keyword evidence="1 6" id="KW-0808">Transferase</keyword>
<keyword evidence="4 6" id="KW-0418">Kinase</keyword>
<reference evidence="8 9" key="1">
    <citation type="submission" date="2018-06" db="EMBL/GenBank/DDBJ databases">
        <title>The Genome of Cuscuta australis (Dodder) Provides Insight into the Evolution of Plant Parasitism.</title>
        <authorList>
            <person name="Liu H."/>
        </authorList>
    </citation>
    <scope>NUCLEOTIDE SEQUENCE [LARGE SCALE GENOMIC DNA]</scope>
    <source>
        <strain evidence="9">cv. Yunnan</strain>
        <tissue evidence="8">Vines</tissue>
    </source>
</reference>
<dbReference type="InterPro" id="IPR003409">
    <property type="entry name" value="MORN"/>
</dbReference>
<keyword evidence="3 6" id="KW-0547">Nucleotide-binding</keyword>
<dbReference type="PANTHER" id="PTHR23086:SF114">
    <property type="entry name" value="PHOSPHATIDYLINOSITOL 4-PHOSPHATE 5-KINASE 3"/>
    <property type="match status" value="1"/>
</dbReference>
<dbReference type="AlphaFoldDB" id="A0A328E2C0"/>
<dbReference type="EMBL" id="NQVE01000050">
    <property type="protein sequence ID" value="RAL51566.1"/>
    <property type="molecule type" value="Genomic_DNA"/>
</dbReference>
<dbReference type="PIRSF" id="PIRSF037274">
    <property type="entry name" value="PIP5K_plant_prd"/>
    <property type="match status" value="1"/>
</dbReference>
<evidence type="ECO:0000256" key="6">
    <source>
        <dbReference type="PIRNR" id="PIRNR037274"/>
    </source>
</evidence>
<feature type="domain" description="PIPK" evidence="7">
    <location>
        <begin position="329"/>
        <end position="728"/>
    </location>
</feature>
<dbReference type="GO" id="GO:0005886">
    <property type="term" value="C:plasma membrane"/>
    <property type="evidence" value="ECO:0007669"/>
    <property type="project" value="TreeGrafter"/>
</dbReference>
<comment type="catalytic activity">
    <reaction evidence="6">
        <text>a 1,2-diacyl-sn-glycero-3-phospho-(1D-myo-inositol 4-phosphate) + ATP = a 1,2-diacyl-sn-glycero-3-phospho-(1D-myo-inositol-4,5-bisphosphate) + ADP + H(+)</text>
        <dbReference type="Rhea" id="RHEA:14425"/>
        <dbReference type="ChEBI" id="CHEBI:15378"/>
        <dbReference type="ChEBI" id="CHEBI:30616"/>
        <dbReference type="ChEBI" id="CHEBI:58178"/>
        <dbReference type="ChEBI" id="CHEBI:58456"/>
        <dbReference type="ChEBI" id="CHEBI:456216"/>
        <dbReference type="EC" id="2.7.1.68"/>
    </reaction>
</comment>
<gene>
    <name evidence="8" type="ORF">DM860_011068</name>
</gene>
<dbReference type="PANTHER" id="PTHR23086">
    <property type="entry name" value="PHOSPHATIDYLINOSITOL-4-PHOSPHATE 5-KINASE"/>
    <property type="match status" value="1"/>
</dbReference>
<dbReference type="SUPFAM" id="SSF56104">
    <property type="entry name" value="SAICAR synthase-like"/>
    <property type="match status" value="1"/>
</dbReference>
<evidence type="ECO:0000259" key="7">
    <source>
        <dbReference type="PROSITE" id="PS51455"/>
    </source>
</evidence>
<keyword evidence="9" id="KW-1185">Reference proteome</keyword>
<dbReference type="InterPro" id="IPR023610">
    <property type="entry name" value="PInositol-4/5-P-5/4-kinase"/>
</dbReference>